<feature type="transmembrane region" description="Helical" evidence="7">
    <location>
        <begin position="238"/>
        <end position="259"/>
    </location>
</feature>
<feature type="transmembrane region" description="Helical" evidence="7">
    <location>
        <begin position="97"/>
        <end position="121"/>
    </location>
</feature>
<name>A0A8J7UUZ5_9BACT</name>
<evidence type="ECO:0000256" key="5">
    <source>
        <dbReference type="ARBA" id="ARBA00022989"/>
    </source>
</evidence>
<feature type="transmembrane region" description="Helical" evidence="7">
    <location>
        <begin position="205"/>
        <end position="226"/>
    </location>
</feature>
<evidence type="ECO:0000313" key="9">
    <source>
        <dbReference type="EMBL" id="MBP3192890.1"/>
    </source>
</evidence>
<feature type="transmembrane region" description="Helical" evidence="7">
    <location>
        <begin position="74"/>
        <end position="91"/>
    </location>
</feature>
<feature type="transmembrane region" description="Helical" evidence="7">
    <location>
        <begin position="163"/>
        <end position="184"/>
    </location>
</feature>
<keyword evidence="3" id="KW-0813">Transport</keyword>
<keyword evidence="6 7" id="KW-0472">Membrane</keyword>
<dbReference type="InterPro" id="IPR051788">
    <property type="entry name" value="MFS_Transporter"/>
</dbReference>
<organism evidence="9 10">
    <name type="scientific">Natronogracilivirga saccharolytica</name>
    <dbReference type="NCBI Taxonomy" id="2812953"/>
    <lineage>
        <taxon>Bacteria</taxon>
        <taxon>Pseudomonadati</taxon>
        <taxon>Balneolota</taxon>
        <taxon>Balneolia</taxon>
        <taxon>Balneolales</taxon>
        <taxon>Cyclonatronaceae</taxon>
        <taxon>Natronogracilivirga</taxon>
    </lineage>
</organism>
<dbReference type="GO" id="GO:0022857">
    <property type="term" value="F:transmembrane transporter activity"/>
    <property type="evidence" value="ECO:0007669"/>
    <property type="project" value="InterPro"/>
</dbReference>
<evidence type="ECO:0000256" key="7">
    <source>
        <dbReference type="SAM" id="Phobius"/>
    </source>
</evidence>
<evidence type="ECO:0000259" key="8">
    <source>
        <dbReference type="PROSITE" id="PS50850"/>
    </source>
</evidence>
<dbReference type="GO" id="GO:0016020">
    <property type="term" value="C:membrane"/>
    <property type="evidence" value="ECO:0007669"/>
    <property type="project" value="TreeGrafter"/>
</dbReference>
<feature type="transmembrane region" description="Helical" evidence="7">
    <location>
        <begin position="295"/>
        <end position="318"/>
    </location>
</feature>
<evidence type="ECO:0000256" key="4">
    <source>
        <dbReference type="ARBA" id="ARBA00022692"/>
    </source>
</evidence>
<feature type="transmembrane region" description="Helical" evidence="7">
    <location>
        <begin position="133"/>
        <end position="151"/>
    </location>
</feature>
<feature type="domain" description="Major facilitator superfamily (MFS) profile" evidence="8">
    <location>
        <begin position="9"/>
        <end position="382"/>
    </location>
</feature>
<dbReference type="Gene3D" id="1.20.1250.20">
    <property type="entry name" value="MFS general substrate transporter like domains"/>
    <property type="match status" value="1"/>
</dbReference>
<dbReference type="AlphaFoldDB" id="A0A8J7UUZ5"/>
<dbReference type="PANTHER" id="PTHR23514">
    <property type="entry name" value="BYPASS OF STOP CODON PROTEIN 6"/>
    <property type="match status" value="1"/>
</dbReference>
<dbReference type="RefSeq" id="WP_210512021.1">
    <property type="nucleotide sequence ID" value="NZ_JAFIDN010000006.1"/>
</dbReference>
<sequence>MSGFHPQKVFISACFGMLIYGIVMTVLGSILPSVILKFDLDKADAGSLFVMLSFGIVGGSLVFGPLVDRFGYKPLLTASAGLIILTFQGIAHAPSVYLLYAAIFCTGFAGGAINGGTNALVSDISEGRRGSRLTYLGVFFGIGAFGVPLLLGSLLDRFSYEAIISTVGAMIVLPLLLFLVLQFPRPKHNRGFPLTESAGLFRQRPLILFGFVLFFQGGLEMSMGGWSATYFLEVHEVASRYSVLLLSLFWFGLTLARFFQGRILLSMSGSTVLDISFALSLAGSLVLLLSGHTGIAVAGLFVVGIGFAAIFPVILSFVGEMYARLSGTAFSIVFVIALGGGMSVPWLIGILADRIGLQTAMMIIPFCVAGGFIVYRVAMRYQNRSEVVSAGETA</sequence>
<dbReference type="InterPro" id="IPR036259">
    <property type="entry name" value="MFS_trans_sf"/>
</dbReference>
<dbReference type="PROSITE" id="PS50850">
    <property type="entry name" value="MFS"/>
    <property type="match status" value="1"/>
</dbReference>
<dbReference type="Pfam" id="PF07690">
    <property type="entry name" value="MFS_1"/>
    <property type="match status" value="1"/>
</dbReference>
<evidence type="ECO:0000256" key="3">
    <source>
        <dbReference type="ARBA" id="ARBA00022448"/>
    </source>
</evidence>
<reference evidence="9" key="1">
    <citation type="submission" date="2021-02" db="EMBL/GenBank/DDBJ databases">
        <title>Natronogracilivirga saccharolytica gen. nov. sp. nov. a new anaerobic, haloalkiliphilic carbohydrate-fermenting bacterium from soda lake and proposing of Cyclonatronumiaceae fam. nov. in the phylum Balneolaeota.</title>
        <authorList>
            <person name="Zhilina T.N."/>
            <person name="Sorokin D.Y."/>
            <person name="Zavarzina D.G."/>
            <person name="Toshchakov S.V."/>
            <person name="Kublanov I.V."/>
        </authorList>
    </citation>
    <scope>NUCLEOTIDE SEQUENCE</scope>
    <source>
        <strain evidence="9">Z-1702</strain>
    </source>
</reference>
<dbReference type="InterPro" id="IPR011701">
    <property type="entry name" value="MFS"/>
</dbReference>
<dbReference type="GO" id="GO:0012505">
    <property type="term" value="C:endomembrane system"/>
    <property type="evidence" value="ECO:0007669"/>
    <property type="project" value="UniProtKB-SubCell"/>
</dbReference>
<feature type="transmembrane region" description="Helical" evidence="7">
    <location>
        <begin position="9"/>
        <end position="36"/>
    </location>
</feature>
<comment type="subcellular location">
    <subcellularLocation>
        <location evidence="1">Endomembrane system</location>
        <topology evidence="1">Multi-pass membrane protein</topology>
    </subcellularLocation>
</comment>
<evidence type="ECO:0000313" key="10">
    <source>
        <dbReference type="Proteomes" id="UP000673975"/>
    </source>
</evidence>
<feature type="transmembrane region" description="Helical" evidence="7">
    <location>
        <begin position="48"/>
        <end position="67"/>
    </location>
</feature>
<feature type="transmembrane region" description="Helical" evidence="7">
    <location>
        <begin position="330"/>
        <end position="349"/>
    </location>
</feature>
<comment type="similarity">
    <text evidence="2">Belongs to the major facilitator superfamily.</text>
</comment>
<evidence type="ECO:0000256" key="2">
    <source>
        <dbReference type="ARBA" id="ARBA00008335"/>
    </source>
</evidence>
<accession>A0A8J7UUZ5</accession>
<keyword evidence="5 7" id="KW-1133">Transmembrane helix</keyword>
<evidence type="ECO:0000256" key="1">
    <source>
        <dbReference type="ARBA" id="ARBA00004127"/>
    </source>
</evidence>
<dbReference type="PANTHER" id="PTHR23514:SF3">
    <property type="entry name" value="BYPASS OF STOP CODON PROTEIN 6"/>
    <property type="match status" value="1"/>
</dbReference>
<gene>
    <name evidence="9" type="ORF">NATSA_09470</name>
</gene>
<feature type="transmembrane region" description="Helical" evidence="7">
    <location>
        <begin position="271"/>
        <end position="289"/>
    </location>
</feature>
<proteinExistence type="inferred from homology"/>
<keyword evidence="4 7" id="KW-0812">Transmembrane</keyword>
<dbReference type="InterPro" id="IPR020846">
    <property type="entry name" value="MFS_dom"/>
</dbReference>
<dbReference type="EMBL" id="JAFIDN010000006">
    <property type="protein sequence ID" value="MBP3192890.1"/>
    <property type="molecule type" value="Genomic_DNA"/>
</dbReference>
<evidence type="ECO:0000256" key="6">
    <source>
        <dbReference type="ARBA" id="ARBA00023136"/>
    </source>
</evidence>
<dbReference type="SUPFAM" id="SSF103473">
    <property type="entry name" value="MFS general substrate transporter"/>
    <property type="match status" value="1"/>
</dbReference>
<dbReference type="Proteomes" id="UP000673975">
    <property type="component" value="Unassembled WGS sequence"/>
</dbReference>
<protein>
    <submittedName>
        <fullName evidence="9">MFS transporter</fullName>
    </submittedName>
</protein>
<feature type="transmembrane region" description="Helical" evidence="7">
    <location>
        <begin position="355"/>
        <end position="375"/>
    </location>
</feature>
<comment type="caution">
    <text evidence="9">The sequence shown here is derived from an EMBL/GenBank/DDBJ whole genome shotgun (WGS) entry which is preliminary data.</text>
</comment>
<keyword evidence="10" id="KW-1185">Reference proteome</keyword>